<feature type="compositionally biased region" description="Basic residues" evidence="1">
    <location>
        <begin position="421"/>
        <end position="430"/>
    </location>
</feature>
<feature type="non-terminal residue" evidence="2">
    <location>
        <position position="1"/>
    </location>
</feature>
<organism evidence="2 3">
    <name type="scientific">Puccinia striiformis</name>
    <dbReference type="NCBI Taxonomy" id="27350"/>
    <lineage>
        <taxon>Eukaryota</taxon>
        <taxon>Fungi</taxon>
        <taxon>Dikarya</taxon>
        <taxon>Basidiomycota</taxon>
        <taxon>Pucciniomycotina</taxon>
        <taxon>Pucciniomycetes</taxon>
        <taxon>Pucciniales</taxon>
        <taxon>Pucciniaceae</taxon>
        <taxon>Puccinia</taxon>
    </lineage>
</organism>
<dbReference type="VEuPathDB" id="FungiDB:PSHT_05185"/>
<evidence type="ECO:0000313" key="2">
    <source>
        <dbReference type="EMBL" id="POV99790.1"/>
    </source>
</evidence>
<name>A0A2S4URB6_9BASI</name>
<protein>
    <submittedName>
        <fullName evidence="2">Uncharacterized protein</fullName>
    </submittedName>
</protein>
<accession>A0A2S4URB6</accession>
<dbReference type="EMBL" id="PKSL01000193">
    <property type="protein sequence ID" value="POV99790.1"/>
    <property type="molecule type" value="Genomic_DNA"/>
</dbReference>
<comment type="caution">
    <text evidence="2">The sequence shown here is derived from an EMBL/GenBank/DDBJ whole genome shotgun (WGS) entry which is preliminary data.</text>
</comment>
<keyword evidence="3" id="KW-1185">Reference proteome</keyword>
<feature type="region of interest" description="Disordered" evidence="1">
    <location>
        <begin position="415"/>
        <end position="436"/>
    </location>
</feature>
<reference evidence="2" key="1">
    <citation type="submission" date="2017-12" db="EMBL/GenBank/DDBJ databases">
        <title>Gene loss provides genomic basis for host adaptation in cereal stripe rust fungi.</title>
        <authorList>
            <person name="Xia C."/>
        </authorList>
    </citation>
    <scope>NUCLEOTIDE SEQUENCE [LARGE SCALE GENOMIC DNA]</scope>
    <source>
        <strain evidence="2">93-210</strain>
    </source>
</reference>
<gene>
    <name evidence="2" type="ORF">PSTT_13581</name>
</gene>
<feature type="non-terminal residue" evidence="2">
    <location>
        <position position="693"/>
    </location>
</feature>
<dbReference type="Proteomes" id="UP000239156">
    <property type="component" value="Unassembled WGS sequence"/>
</dbReference>
<proteinExistence type="predicted"/>
<evidence type="ECO:0000313" key="3">
    <source>
        <dbReference type="Proteomes" id="UP000239156"/>
    </source>
</evidence>
<dbReference type="AlphaFoldDB" id="A0A2S4URB6"/>
<feature type="region of interest" description="Disordered" evidence="1">
    <location>
        <begin position="100"/>
        <end position="139"/>
    </location>
</feature>
<evidence type="ECO:0000256" key="1">
    <source>
        <dbReference type="SAM" id="MobiDB-lite"/>
    </source>
</evidence>
<dbReference type="VEuPathDB" id="FungiDB:PSTT_13581"/>
<sequence>YQRCEDIVIELVGLLQKRSICAREFISLPSVVDGHPSAPAMEATESWSSHYSQGHTELLSDESSFVHRPDQRLSWQESFTPTGSDSLVFPLNLPARAGKRRHDFDLEQTSSKTLRVTPDDAPGAASSSTTWPTDRPKLFKPTAIRPTELDFSAASRKLDLAHPRSRGSAFVPYGQFQPIEDRSRSPVLSLASQDGRFKSRSTAEELVQVDPIGTPPVEMSIVPESPKKDLDVEEQRPIIRSTVDNHLKEVTKEKTLQPVISQFYKPVSNHGTIDQRPRKLKRPLDQPIVEPVLKNPLEDQRAKRLKTLDTQPSSVPFTGRVPKDGLEAEGLRNSVTPLDTLIRGNYMKLMEAQNSQTSSVPSHASLASYPSSKVSELGTISDTSHSSIPLVRIEDVKAFYSHQALSWSPKNVNVRAARGSHEHRRSRSKRSAGERMHNSNKIMIPFTYDLISKDWKKANWTRVRSLWQRFWKNWDESTKDVTDEETLRTFLWISDYICETTIPELHTSYRTEQQLRRSAPHLRNRQAALLKNMSLADPNIYQMKTEYLDSGSRQVFESFLYDNWRSGSANLQQPASSRLHNFVLWRLNKIAKKVISGLPLDDRDKTQKMPKDLFEEDLIDSILYQEANPKSLIGGHSKHMVIPTDKLDILLKTLTDEVFQYRVQDHQEFLFQPERIRRFFIENGLYIKVNLES</sequence>